<dbReference type="AlphaFoldDB" id="A0A845B3A8"/>
<evidence type="ECO:0000259" key="2">
    <source>
        <dbReference type="Pfam" id="PF13478"/>
    </source>
</evidence>
<dbReference type="InterPro" id="IPR052698">
    <property type="entry name" value="MoCofactor_Util/Proc"/>
</dbReference>
<keyword evidence="4" id="KW-1185">Reference proteome</keyword>
<dbReference type="Pfam" id="PF02625">
    <property type="entry name" value="XdhC_CoxI"/>
    <property type="match status" value="1"/>
</dbReference>
<accession>A0A845B3A8</accession>
<name>A0A845B3A8_9SPHN</name>
<reference evidence="3 4" key="1">
    <citation type="submission" date="2019-12" db="EMBL/GenBank/DDBJ databases">
        <title>Genomic-based taxomic classification of the family Erythrobacteraceae.</title>
        <authorList>
            <person name="Xu L."/>
        </authorList>
    </citation>
    <scope>NUCLEOTIDE SEQUENCE [LARGE SCALE GENOMIC DNA]</scope>
    <source>
        <strain evidence="3 4">KCTC 42453</strain>
    </source>
</reference>
<organism evidence="3 4">
    <name type="scientific">Allopontixanthobacter sediminis</name>
    <dbReference type="NCBI Taxonomy" id="1689985"/>
    <lineage>
        <taxon>Bacteria</taxon>
        <taxon>Pseudomonadati</taxon>
        <taxon>Pseudomonadota</taxon>
        <taxon>Alphaproteobacteria</taxon>
        <taxon>Sphingomonadales</taxon>
        <taxon>Erythrobacteraceae</taxon>
        <taxon>Allopontixanthobacter</taxon>
    </lineage>
</organism>
<feature type="domain" description="XdhC Rossmann" evidence="2">
    <location>
        <begin position="147"/>
        <end position="286"/>
    </location>
</feature>
<dbReference type="Proteomes" id="UP000431922">
    <property type="component" value="Unassembled WGS sequence"/>
</dbReference>
<protein>
    <submittedName>
        <fullName evidence="3">XdhC family protein</fullName>
    </submittedName>
</protein>
<dbReference type="InterPro" id="IPR027051">
    <property type="entry name" value="XdhC_Rossmann_dom"/>
</dbReference>
<sequence length="309" mass="32682">MFEAADRGQPFALATIISADGGPRPPGAQMVVTERASWGYLSGGCIEDDVALNAREVIKSGEPRTLVYGEGSPFIDIRLPCGGRIEVAVERVPPDDTALHALRSLTATRRPAVWTSDGSTRTCVPAEDCGDIGREPILRRYDPALRLIVVGSDPFALAICAMGKTIGWEAVLLAPFGPAGDAPFGIRHDRRPLGQSLGEFDLDGWTAVAVATHDLDLDEAALVPALRSRAGYVGVLGSRRKLAQRRVGLAEAGLTEAEISRLHAPIGIAIDAQSPWEVAVAVIAEIIENQRSIGSLHLQLASPGIHAAA</sequence>
<dbReference type="EMBL" id="WTYL01000002">
    <property type="protein sequence ID" value="MXP44880.1"/>
    <property type="molecule type" value="Genomic_DNA"/>
</dbReference>
<dbReference type="InterPro" id="IPR003777">
    <property type="entry name" value="XdhC_CoxI"/>
</dbReference>
<proteinExistence type="predicted"/>
<evidence type="ECO:0000259" key="1">
    <source>
        <dbReference type="Pfam" id="PF02625"/>
    </source>
</evidence>
<gene>
    <name evidence="3" type="ORF">GRI65_10470</name>
</gene>
<feature type="domain" description="XdhC- CoxI" evidence="1">
    <location>
        <begin position="5"/>
        <end position="69"/>
    </location>
</feature>
<dbReference type="Gene3D" id="3.40.50.720">
    <property type="entry name" value="NAD(P)-binding Rossmann-like Domain"/>
    <property type="match status" value="1"/>
</dbReference>
<dbReference type="OrthoDB" id="9815497at2"/>
<dbReference type="PANTHER" id="PTHR30388:SF4">
    <property type="entry name" value="MOLYBDENUM COFACTOR INSERTION CHAPERONE PAOD"/>
    <property type="match status" value="1"/>
</dbReference>
<dbReference type="Pfam" id="PF13478">
    <property type="entry name" value="XdhC_C"/>
    <property type="match status" value="1"/>
</dbReference>
<dbReference type="RefSeq" id="WP_160756417.1">
    <property type="nucleotide sequence ID" value="NZ_WTYL01000002.1"/>
</dbReference>
<evidence type="ECO:0000313" key="4">
    <source>
        <dbReference type="Proteomes" id="UP000431922"/>
    </source>
</evidence>
<evidence type="ECO:0000313" key="3">
    <source>
        <dbReference type="EMBL" id="MXP44880.1"/>
    </source>
</evidence>
<dbReference type="PANTHER" id="PTHR30388">
    <property type="entry name" value="ALDEHYDE OXIDOREDUCTASE MOLYBDENUM COFACTOR ASSEMBLY PROTEIN"/>
    <property type="match status" value="1"/>
</dbReference>
<comment type="caution">
    <text evidence="3">The sequence shown here is derived from an EMBL/GenBank/DDBJ whole genome shotgun (WGS) entry which is preliminary data.</text>
</comment>